<evidence type="ECO:0000256" key="12">
    <source>
        <dbReference type="PROSITE-ProRule" id="PRU10141"/>
    </source>
</evidence>
<keyword evidence="6" id="KW-0808">Transferase</keyword>
<dbReference type="PROSITE" id="PS00107">
    <property type="entry name" value="PROTEIN_KINASE_ATP"/>
    <property type="match status" value="1"/>
</dbReference>
<dbReference type="FunFam" id="1.10.510.10:FF:000032">
    <property type="entry name" value="Serine/threonine-protein kinase PBS1"/>
    <property type="match status" value="1"/>
</dbReference>
<dbReference type="InterPro" id="IPR008271">
    <property type="entry name" value="Ser/Thr_kinase_AS"/>
</dbReference>
<dbReference type="PANTHER" id="PTHR45621">
    <property type="entry name" value="OS01G0588500 PROTEIN-RELATED"/>
    <property type="match status" value="1"/>
</dbReference>
<gene>
    <name evidence="16" type="ORF">QVD17_00134</name>
</gene>
<name>A0AAD8L528_TARER</name>
<feature type="region of interest" description="Disordered" evidence="14">
    <location>
        <begin position="1"/>
        <end position="21"/>
    </location>
</feature>
<dbReference type="InterPro" id="IPR017441">
    <property type="entry name" value="Protein_kinase_ATP_BS"/>
</dbReference>
<comment type="function">
    <text evidence="11">May be involved in plant defense signaling.</text>
</comment>
<sequence>MGICFSSSSSTNQNPNSTANLSSAAISQTTIASTTTNSSSSGVSKTSNDSQFSAASGGDEMIGPGGQILPHPNLRVFSFAELKTATRNFRSDTVLGEGGFGRVYKGWLEEKSTSRSTVIAVKKLNSESMQGLQEWQAEVDFLGRLSHPNLVKLLGYCYEGTELLLVYEFMQKGSLENHLFGRGSTVQPLPWDLRLKISIGAARGLAFLHTSEKQVIYRDFKASNILLDGSYNAKISDFGLAKVGPSASQSHVTTRVMGTYGYAAPEYVSTGHLYVKSDVYGFGIVLVEMLTGMRALDTNRPAAQQNLSDWVKPYLADRRKVKNIMDSRLEGRYPSKAAVQIAQLALTCLGPEPKSRPSMKEVVEKLEQLDAINERPKVPRVHNSAHRSPYRNTQQTSTSHHRRSPQLHGTIEGRGSKRVPRGW</sequence>
<keyword evidence="9 12" id="KW-0067">ATP-binding</keyword>
<evidence type="ECO:0000256" key="3">
    <source>
        <dbReference type="ARBA" id="ARBA00012513"/>
    </source>
</evidence>
<evidence type="ECO:0000256" key="6">
    <source>
        <dbReference type="ARBA" id="ARBA00022679"/>
    </source>
</evidence>
<evidence type="ECO:0000256" key="8">
    <source>
        <dbReference type="ARBA" id="ARBA00022777"/>
    </source>
</evidence>
<organism evidence="16 17">
    <name type="scientific">Tagetes erecta</name>
    <name type="common">African marigold</name>
    <dbReference type="NCBI Taxonomy" id="13708"/>
    <lineage>
        <taxon>Eukaryota</taxon>
        <taxon>Viridiplantae</taxon>
        <taxon>Streptophyta</taxon>
        <taxon>Embryophyta</taxon>
        <taxon>Tracheophyta</taxon>
        <taxon>Spermatophyta</taxon>
        <taxon>Magnoliopsida</taxon>
        <taxon>eudicotyledons</taxon>
        <taxon>Gunneridae</taxon>
        <taxon>Pentapetalae</taxon>
        <taxon>asterids</taxon>
        <taxon>campanulids</taxon>
        <taxon>Asterales</taxon>
        <taxon>Asteraceae</taxon>
        <taxon>Asteroideae</taxon>
        <taxon>Heliantheae alliance</taxon>
        <taxon>Tageteae</taxon>
        <taxon>Tagetes</taxon>
    </lineage>
</organism>
<evidence type="ECO:0000256" key="14">
    <source>
        <dbReference type="SAM" id="MobiDB-lite"/>
    </source>
</evidence>
<evidence type="ECO:0000256" key="11">
    <source>
        <dbReference type="ARBA" id="ARBA00054261"/>
    </source>
</evidence>
<evidence type="ECO:0000256" key="1">
    <source>
        <dbReference type="ARBA" id="ARBA00004236"/>
    </source>
</evidence>
<evidence type="ECO:0000313" key="16">
    <source>
        <dbReference type="EMBL" id="KAK1434394.1"/>
    </source>
</evidence>
<dbReference type="GO" id="GO:0005886">
    <property type="term" value="C:plasma membrane"/>
    <property type="evidence" value="ECO:0007669"/>
    <property type="project" value="UniProtKB-SubCell"/>
</dbReference>
<reference evidence="16" key="1">
    <citation type="journal article" date="2023" name="bioRxiv">
        <title>Improved chromosome-level genome assembly for marigold (Tagetes erecta).</title>
        <authorList>
            <person name="Jiang F."/>
            <person name="Yuan L."/>
            <person name="Wang S."/>
            <person name="Wang H."/>
            <person name="Xu D."/>
            <person name="Wang A."/>
            <person name="Fan W."/>
        </authorList>
    </citation>
    <scope>NUCLEOTIDE SEQUENCE</scope>
    <source>
        <strain evidence="16">WSJ</strain>
        <tissue evidence="16">Leaf</tissue>
    </source>
</reference>
<dbReference type="Gene3D" id="3.30.200.20">
    <property type="entry name" value="Phosphorylase Kinase, domain 1"/>
    <property type="match status" value="1"/>
</dbReference>
<feature type="binding site" evidence="12">
    <location>
        <position position="123"/>
    </location>
    <ligand>
        <name>ATP</name>
        <dbReference type="ChEBI" id="CHEBI:30616"/>
    </ligand>
</feature>
<keyword evidence="7 12" id="KW-0547">Nucleotide-binding</keyword>
<protein>
    <recommendedName>
        <fullName evidence="3">non-specific serine/threonine protein kinase</fullName>
        <ecNumber evidence="3">2.7.11.1</ecNumber>
    </recommendedName>
</protein>
<dbReference type="EC" id="2.7.11.1" evidence="3"/>
<dbReference type="CDD" id="cd14066">
    <property type="entry name" value="STKc_IRAK"/>
    <property type="match status" value="1"/>
</dbReference>
<dbReference type="GO" id="GO:0005524">
    <property type="term" value="F:ATP binding"/>
    <property type="evidence" value="ECO:0007669"/>
    <property type="project" value="UniProtKB-UniRule"/>
</dbReference>
<comment type="similarity">
    <text evidence="2">Belongs to the protein kinase superfamily. Ser/Thr protein kinase family.</text>
</comment>
<keyword evidence="10" id="KW-0472">Membrane</keyword>
<evidence type="ECO:0000259" key="15">
    <source>
        <dbReference type="PROSITE" id="PS50011"/>
    </source>
</evidence>
<accession>A0AAD8L528</accession>
<keyword evidence="5 13" id="KW-0723">Serine/threonine-protein kinase</keyword>
<keyword evidence="8" id="KW-0418">Kinase</keyword>
<evidence type="ECO:0000256" key="13">
    <source>
        <dbReference type="RuleBase" id="RU000304"/>
    </source>
</evidence>
<feature type="region of interest" description="Disordered" evidence="14">
    <location>
        <begin position="375"/>
        <end position="423"/>
    </location>
</feature>
<dbReference type="EMBL" id="JAUHHV010000001">
    <property type="protein sequence ID" value="KAK1434394.1"/>
    <property type="molecule type" value="Genomic_DNA"/>
</dbReference>
<comment type="subcellular location">
    <subcellularLocation>
        <location evidence="1">Cell membrane</location>
    </subcellularLocation>
</comment>
<feature type="domain" description="Protein kinase" evidence="15">
    <location>
        <begin position="89"/>
        <end position="369"/>
    </location>
</feature>
<evidence type="ECO:0000256" key="10">
    <source>
        <dbReference type="ARBA" id="ARBA00023136"/>
    </source>
</evidence>
<dbReference type="PROSITE" id="PS50011">
    <property type="entry name" value="PROTEIN_KINASE_DOM"/>
    <property type="match status" value="1"/>
</dbReference>
<evidence type="ECO:0000313" key="17">
    <source>
        <dbReference type="Proteomes" id="UP001229421"/>
    </source>
</evidence>
<evidence type="ECO:0000256" key="4">
    <source>
        <dbReference type="ARBA" id="ARBA00022475"/>
    </source>
</evidence>
<dbReference type="SUPFAM" id="SSF56112">
    <property type="entry name" value="Protein kinase-like (PK-like)"/>
    <property type="match status" value="1"/>
</dbReference>
<dbReference type="InterPro" id="IPR001245">
    <property type="entry name" value="Ser-Thr/Tyr_kinase_cat_dom"/>
</dbReference>
<dbReference type="InterPro" id="IPR011009">
    <property type="entry name" value="Kinase-like_dom_sf"/>
</dbReference>
<dbReference type="Pfam" id="PF07714">
    <property type="entry name" value="PK_Tyr_Ser-Thr"/>
    <property type="match status" value="1"/>
</dbReference>
<evidence type="ECO:0000256" key="5">
    <source>
        <dbReference type="ARBA" id="ARBA00022527"/>
    </source>
</evidence>
<keyword evidence="17" id="KW-1185">Reference proteome</keyword>
<feature type="compositionally biased region" description="Low complexity" evidence="14">
    <location>
        <begin position="34"/>
        <end position="50"/>
    </location>
</feature>
<dbReference type="InterPro" id="IPR000719">
    <property type="entry name" value="Prot_kinase_dom"/>
</dbReference>
<evidence type="ECO:0000256" key="7">
    <source>
        <dbReference type="ARBA" id="ARBA00022741"/>
    </source>
</evidence>
<proteinExistence type="inferred from homology"/>
<dbReference type="PROSITE" id="PS00108">
    <property type="entry name" value="PROTEIN_KINASE_ST"/>
    <property type="match status" value="1"/>
</dbReference>
<evidence type="ECO:0000256" key="9">
    <source>
        <dbReference type="ARBA" id="ARBA00022840"/>
    </source>
</evidence>
<dbReference type="Gene3D" id="1.10.510.10">
    <property type="entry name" value="Transferase(Phosphotransferase) domain 1"/>
    <property type="match status" value="1"/>
</dbReference>
<keyword evidence="4" id="KW-1003">Cell membrane</keyword>
<comment type="caution">
    <text evidence="16">The sequence shown here is derived from an EMBL/GenBank/DDBJ whole genome shotgun (WGS) entry which is preliminary data.</text>
</comment>
<dbReference type="Proteomes" id="UP001229421">
    <property type="component" value="Unassembled WGS sequence"/>
</dbReference>
<dbReference type="InterPro" id="IPR050823">
    <property type="entry name" value="Plant_Ser_Thr_Prot_Kinase"/>
</dbReference>
<dbReference type="FunFam" id="3.30.200.20:FF:000228">
    <property type="entry name" value="Serine/threonine-protein kinase BIK1"/>
    <property type="match status" value="1"/>
</dbReference>
<dbReference type="AlphaFoldDB" id="A0AAD8L528"/>
<feature type="compositionally biased region" description="Basic residues" evidence="14">
    <location>
        <begin position="378"/>
        <end position="389"/>
    </location>
</feature>
<feature type="region of interest" description="Disordered" evidence="14">
    <location>
        <begin position="34"/>
        <end position="65"/>
    </location>
</feature>
<dbReference type="GO" id="GO:0004674">
    <property type="term" value="F:protein serine/threonine kinase activity"/>
    <property type="evidence" value="ECO:0007669"/>
    <property type="project" value="UniProtKB-KW"/>
</dbReference>
<evidence type="ECO:0000256" key="2">
    <source>
        <dbReference type="ARBA" id="ARBA00008684"/>
    </source>
</evidence>